<comment type="caution">
    <text evidence="1">The sequence shown here is derived from an EMBL/GenBank/DDBJ whole genome shotgun (WGS) entry which is preliminary data.</text>
</comment>
<accession>A0AA43XM49</accession>
<gene>
    <name evidence="1" type="ORF">ISALK_12685</name>
</gene>
<dbReference type="Proteomes" id="UP000449710">
    <property type="component" value="Unassembled WGS sequence"/>
</dbReference>
<organism evidence="1 2">
    <name type="scientific">Isachenkonia alkalipeptolytica</name>
    <dbReference type="NCBI Taxonomy" id="2565777"/>
    <lineage>
        <taxon>Bacteria</taxon>
        <taxon>Bacillati</taxon>
        <taxon>Bacillota</taxon>
        <taxon>Clostridia</taxon>
        <taxon>Eubacteriales</taxon>
        <taxon>Clostridiaceae</taxon>
        <taxon>Isachenkonia</taxon>
    </lineage>
</organism>
<reference evidence="1 2" key="1">
    <citation type="submission" date="2019-04" db="EMBL/GenBank/DDBJ databases">
        <title>Isachenkonia alkalipeptolytica gen. nov. sp. nov. a new anaerobic, alkiliphilic organothrophic bacterium capable to reduce synthesized ferrihydrite isolated from a soda lake.</title>
        <authorList>
            <person name="Toshchakov S.V."/>
            <person name="Zavarzina D.G."/>
            <person name="Zhilina T.N."/>
            <person name="Kostrikina N.A."/>
            <person name="Kublanov I.V."/>
        </authorList>
    </citation>
    <scope>NUCLEOTIDE SEQUENCE [LARGE SCALE GENOMIC DNA]</scope>
    <source>
        <strain evidence="1 2">Z-1701</strain>
    </source>
</reference>
<evidence type="ECO:0000313" key="1">
    <source>
        <dbReference type="EMBL" id="NBG89348.1"/>
    </source>
</evidence>
<proteinExistence type="predicted"/>
<dbReference type="EMBL" id="SUMG01000022">
    <property type="protein sequence ID" value="NBG89348.1"/>
    <property type="molecule type" value="Genomic_DNA"/>
</dbReference>
<keyword evidence="2" id="KW-1185">Reference proteome</keyword>
<dbReference type="AlphaFoldDB" id="A0AA43XM49"/>
<sequence length="94" mass="10479">MNVYDELAEKLNRILEKEQLMEEDIVINAKTLTAKEDIGQSFTSYPTSYKGTLFTVRVLDLGEQNIGKPVIFYGTTIAGAATLLNLERACFFPG</sequence>
<name>A0AA43XM49_9CLOT</name>
<dbReference type="RefSeq" id="WP_160722921.1">
    <property type="nucleotide sequence ID" value="NZ_SUMG01000022.1"/>
</dbReference>
<evidence type="ECO:0000313" key="2">
    <source>
        <dbReference type="Proteomes" id="UP000449710"/>
    </source>
</evidence>
<protein>
    <submittedName>
        <fullName evidence="1">Uncharacterized protein</fullName>
    </submittedName>
</protein>